<dbReference type="InterPro" id="IPR046875">
    <property type="entry name" value="Pred_NTSase1"/>
</dbReference>
<name>A0ABU0ILP1_9CAUL</name>
<dbReference type="EMBL" id="JAUSVS010000001">
    <property type="protein sequence ID" value="MDQ0462933.1"/>
    <property type="molecule type" value="Genomic_DNA"/>
</dbReference>
<proteinExistence type="predicted"/>
<organism evidence="1 2">
    <name type="scientific">Caulobacter ginsengisoli</name>
    <dbReference type="NCBI Taxonomy" id="400775"/>
    <lineage>
        <taxon>Bacteria</taxon>
        <taxon>Pseudomonadati</taxon>
        <taxon>Pseudomonadota</taxon>
        <taxon>Alphaproteobacteria</taxon>
        <taxon>Caulobacterales</taxon>
        <taxon>Caulobacteraceae</taxon>
        <taxon>Caulobacter</taxon>
    </lineage>
</organism>
<protein>
    <recommendedName>
        <fullName evidence="3">RES domain-containing protein</fullName>
    </recommendedName>
</protein>
<dbReference type="RefSeq" id="WP_307345974.1">
    <property type="nucleotide sequence ID" value="NZ_JAUSVS010000001.1"/>
</dbReference>
<evidence type="ECO:0008006" key="3">
    <source>
        <dbReference type="Google" id="ProtNLM"/>
    </source>
</evidence>
<accession>A0ABU0ILP1</accession>
<evidence type="ECO:0000313" key="2">
    <source>
        <dbReference type="Proteomes" id="UP001228905"/>
    </source>
</evidence>
<keyword evidence="2" id="KW-1185">Reference proteome</keyword>
<reference evidence="1 2" key="1">
    <citation type="submission" date="2023-07" db="EMBL/GenBank/DDBJ databases">
        <title>Genomic Encyclopedia of Type Strains, Phase IV (KMG-IV): sequencing the most valuable type-strain genomes for metagenomic binning, comparative biology and taxonomic classification.</title>
        <authorList>
            <person name="Goeker M."/>
        </authorList>
    </citation>
    <scope>NUCLEOTIDE SEQUENCE [LARGE SCALE GENOMIC DNA]</scope>
    <source>
        <strain evidence="1 2">DSM 18695</strain>
    </source>
</reference>
<dbReference type="Proteomes" id="UP001228905">
    <property type="component" value="Unassembled WGS sequence"/>
</dbReference>
<comment type="caution">
    <text evidence="1">The sequence shown here is derived from an EMBL/GenBank/DDBJ whole genome shotgun (WGS) entry which is preliminary data.</text>
</comment>
<sequence length="220" mass="24938">MTAQISSAGDVYNGQFRIPDSPPPGWLFETIVYVCYQFQFKDKDGTNPLQRLSFNVKKDICREYLATDFNRNAETFVQQAMAKSDNIPDGWSELKPKGYNADRHTLLDVPSYKPNTLVIIGLSTSQAWQFRRYDAGLTTKRDYGDTNGLLRHFSKTGKAVMGERPGDEGCHFLCFAMNKRAEGEIQHFNLHIELLVENSRPLEIMIDPDIPNDGGHLPGF</sequence>
<gene>
    <name evidence="1" type="ORF">QO010_000681</name>
</gene>
<evidence type="ECO:0000313" key="1">
    <source>
        <dbReference type="EMBL" id="MDQ0462933.1"/>
    </source>
</evidence>
<dbReference type="Pfam" id="PF20301">
    <property type="entry name" value="pNTSase1"/>
    <property type="match status" value="1"/>
</dbReference>